<proteinExistence type="predicted"/>
<evidence type="ECO:0000313" key="4">
    <source>
        <dbReference type="WBParaSite" id="MBELARI_LOCUS17580"/>
    </source>
</evidence>
<evidence type="ECO:0000256" key="1">
    <source>
        <dbReference type="SAM" id="SignalP"/>
    </source>
</evidence>
<dbReference type="Pfam" id="PF26571">
    <property type="entry name" value="VldE"/>
    <property type="match status" value="1"/>
</dbReference>
<name>A0AAF3EU37_9BILA</name>
<accession>A0AAF3EU37</accession>
<keyword evidence="1" id="KW-0732">Signal</keyword>
<dbReference type="InterPro" id="IPR058593">
    <property type="entry name" value="ARB_07466-like_C"/>
</dbReference>
<keyword evidence="3" id="KW-1185">Reference proteome</keyword>
<feature type="signal peptide" evidence="1">
    <location>
        <begin position="1"/>
        <end position="21"/>
    </location>
</feature>
<protein>
    <recommendedName>
        <fullName evidence="2">ARB-07466-like C-terminal domain-containing protein</fullName>
    </recommendedName>
</protein>
<evidence type="ECO:0000259" key="2">
    <source>
        <dbReference type="Pfam" id="PF26571"/>
    </source>
</evidence>
<dbReference type="Proteomes" id="UP000887575">
    <property type="component" value="Unassembled WGS sequence"/>
</dbReference>
<evidence type="ECO:0000313" key="3">
    <source>
        <dbReference type="Proteomes" id="UP000887575"/>
    </source>
</evidence>
<reference evidence="4" key="1">
    <citation type="submission" date="2024-02" db="UniProtKB">
        <authorList>
            <consortium name="WormBaseParasite"/>
        </authorList>
    </citation>
    <scope>IDENTIFICATION</scope>
</reference>
<feature type="domain" description="ARB-07466-like C-terminal" evidence="2">
    <location>
        <begin position="37"/>
        <end position="134"/>
    </location>
</feature>
<dbReference type="WBParaSite" id="MBELARI_LOCUS17580">
    <property type="protein sequence ID" value="MBELARI_LOCUS17580"/>
    <property type="gene ID" value="MBELARI_LOCUS17580"/>
</dbReference>
<dbReference type="SUPFAM" id="SSF55166">
    <property type="entry name" value="Hedgehog/DD-peptidase"/>
    <property type="match status" value="1"/>
</dbReference>
<feature type="chain" id="PRO_5042224813" description="ARB-07466-like C-terminal domain-containing protein" evidence="1">
    <location>
        <begin position="22"/>
        <end position="148"/>
    </location>
</feature>
<organism evidence="3 4">
    <name type="scientific">Mesorhabditis belari</name>
    <dbReference type="NCBI Taxonomy" id="2138241"/>
    <lineage>
        <taxon>Eukaryota</taxon>
        <taxon>Metazoa</taxon>
        <taxon>Ecdysozoa</taxon>
        <taxon>Nematoda</taxon>
        <taxon>Chromadorea</taxon>
        <taxon>Rhabditida</taxon>
        <taxon>Rhabditina</taxon>
        <taxon>Rhabditomorpha</taxon>
        <taxon>Rhabditoidea</taxon>
        <taxon>Rhabditidae</taxon>
        <taxon>Mesorhabditinae</taxon>
        <taxon>Mesorhabditis</taxon>
    </lineage>
</organism>
<dbReference type="AlphaFoldDB" id="A0AAF3EU37"/>
<dbReference type="InterPro" id="IPR009045">
    <property type="entry name" value="Zn_M74/Hedgehog-like"/>
</dbReference>
<sequence length="148" mass="16187">MKHGLFVLLFAAIFMLMEVEGNGCGCGYNYANKATDGPAPGARRLASYFKKRYGGRTEIYNNRPVRGGKNLSLHAEGRAVDIYLAGNNGRRAFDHAVSIACAHGIQEVIFNRRIWTANGGEHHYSGSNPHTDHVHIGLNRCGARNFGA</sequence>